<accession>A0ACD3AR01</accession>
<evidence type="ECO:0000313" key="1">
    <source>
        <dbReference type="EMBL" id="TFK68333.1"/>
    </source>
</evidence>
<organism evidence="1 2">
    <name type="scientific">Pluteus cervinus</name>
    <dbReference type="NCBI Taxonomy" id="181527"/>
    <lineage>
        <taxon>Eukaryota</taxon>
        <taxon>Fungi</taxon>
        <taxon>Dikarya</taxon>
        <taxon>Basidiomycota</taxon>
        <taxon>Agaricomycotina</taxon>
        <taxon>Agaricomycetes</taxon>
        <taxon>Agaricomycetidae</taxon>
        <taxon>Agaricales</taxon>
        <taxon>Pluteineae</taxon>
        <taxon>Pluteaceae</taxon>
        <taxon>Pluteus</taxon>
    </lineage>
</organism>
<sequence length="159" mass="17994">MVRKATPGTTRIERQQRKVLDTDLGLEVVVDDERKPEGNVKAEFEMDRRMGDQSIVGAETVGIHRLMLYTNLADDIEHRLIDRIAVFIPWTLVDGANTTERSETPVCVFWTLGYGVYLVGEEDLDKQNTPLEETPHNLPLQFVMTHNSESGDNLQVTSP</sequence>
<proteinExistence type="predicted"/>
<gene>
    <name evidence="1" type="ORF">BDN72DRAFT_858480</name>
</gene>
<dbReference type="EMBL" id="ML208354">
    <property type="protein sequence ID" value="TFK68333.1"/>
    <property type="molecule type" value="Genomic_DNA"/>
</dbReference>
<name>A0ACD3AR01_9AGAR</name>
<evidence type="ECO:0000313" key="2">
    <source>
        <dbReference type="Proteomes" id="UP000308600"/>
    </source>
</evidence>
<reference evidence="1 2" key="1">
    <citation type="journal article" date="2019" name="Nat. Ecol. Evol.">
        <title>Megaphylogeny resolves global patterns of mushroom evolution.</title>
        <authorList>
            <person name="Varga T."/>
            <person name="Krizsan K."/>
            <person name="Foldi C."/>
            <person name="Dima B."/>
            <person name="Sanchez-Garcia M."/>
            <person name="Sanchez-Ramirez S."/>
            <person name="Szollosi G.J."/>
            <person name="Szarkandi J.G."/>
            <person name="Papp V."/>
            <person name="Albert L."/>
            <person name="Andreopoulos W."/>
            <person name="Angelini C."/>
            <person name="Antonin V."/>
            <person name="Barry K.W."/>
            <person name="Bougher N.L."/>
            <person name="Buchanan P."/>
            <person name="Buyck B."/>
            <person name="Bense V."/>
            <person name="Catcheside P."/>
            <person name="Chovatia M."/>
            <person name="Cooper J."/>
            <person name="Damon W."/>
            <person name="Desjardin D."/>
            <person name="Finy P."/>
            <person name="Geml J."/>
            <person name="Haridas S."/>
            <person name="Hughes K."/>
            <person name="Justo A."/>
            <person name="Karasinski D."/>
            <person name="Kautmanova I."/>
            <person name="Kiss B."/>
            <person name="Kocsube S."/>
            <person name="Kotiranta H."/>
            <person name="LaButti K.M."/>
            <person name="Lechner B.E."/>
            <person name="Liimatainen K."/>
            <person name="Lipzen A."/>
            <person name="Lukacs Z."/>
            <person name="Mihaltcheva S."/>
            <person name="Morgado L.N."/>
            <person name="Niskanen T."/>
            <person name="Noordeloos M.E."/>
            <person name="Ohm R.A."/>
            <person name="Ortiz-Santana B."/>
            <person name="Ovrebo C."/>
            <person name="Racz N."/>
            <person name="Riley R."/>
            <person name="Savchenko A."/>
            <person name="Shiryaev A."/>
            <person name="Soop K."/>
            <person name="Spirin V."/>
            <person name="Szebenyi C."/>
            <person name="Tomsovsky M."/>
            <person name="Tulloss R.E."/>
            <person name="Uehling J."/>
            <person name="Grigoriev I.V."/>
            <person name="Vagvolgyi C."/>
            <person name="Papp T."/>
            <person name="Martin F.M."/>
            <person name="Miettinen O."/>
            <person name="Hibbett D.S."/>
            <person name="Nagy L.G."/>
        </authorList>
    </citation>
    <scope>NUCLEOTIDE SEQUENCE [LARGE SCALE GENOMIC DNA]</scope>
    <source>
        <strain evidence="1 2">NL-1719</strain>
    </source>
</reference>
<keyword evidence="2" id="KW-1185">Reference proteome</keyword>
<protein>
    <submittedName>
        <fullName evidence="1">Uncharacterized protein</fullName>
    </submittedName>
</protein>
<dbReference type="Proteomes" id="UP000308600">
    <property type="component" value="Unassembled WGS sequence"/>
</dbReference>